<evidence type="ECO:0000256" key="4">
    <source>
        <dbReference type="ARBA" id="ARBA00022989"/>
    </source>
</evidence>
<dbReference type="EMBL" id="CP006664">
    <property type="protein sequence ID" value="AIJ06889.1"/>
    <property type="molecule type" value="Genomic_DNA"/>
</dbReference>
<sequence length="224" mass="24267">MSSHVKYGIVGSAAAVVLLVLCWPEARHEAVRIGRLLASLDVAALLAYLRSFGPWAMLVSFFLMIFQALAAPLPAFVITFANAALFGWWQGALLSWFSATAAAALCFCLARMLGRETLARWVSPAALRRCDGFFSRYGRYTVLICRLLPFVSFDAVSYAAGLTSMGLMEFLVATALGQLPATLIYSYVGAMLSGGIQMLLSGLLVLFSISIMIYAIKRKPASND</sequence>
<feature type="transmembrane region" description="Helical" evidence="6">
    <location>
        <begin position="87"/>
        <end position="110"/>
    </location>
</feature>
<feature type="transmembrane region" description="Helical" evidence="6">
    <location>
        <begin position="32"/>
        <end position="49"/>
    </location>
</feature>
<feature type="transmembrane region" description="Helical" evidence="6">
    <location>
        <begin position="61"/>
        <end position="81"/>
    </location>
</feature>
<dbReference type="PANTHER" id="PTHR12677:SF59">
    <property type="entry name" value="GOLGI APPARATUS MEMBRANE PROTEIN TVP38-RELATED"/>
    <property type="match status" value="1"/>
</dbReference>
<keyword evidence="2 6" id="KW-1003">Cell membrane</keyword>
<protein>
    <recommendedName>
        <fullName evidence="6">TVP38/TMEM64 family membrane protein</fullName>
    </recommendedName>
</protein>
<dbReference type="HOGENOM" id="CLU_038944_8_0_6"/>
<dbReference type="AlphaFoldDB" id="A0A076LME8"/>
<evidence type="ECO:0000259" key="7">
    <source>
        <dbReference type="Pfam" id="PF09335"/>
    </source>
</evidence>
<comment type="subcellular location">
    <subcellularLocation>
        <location evidence="1 6">Cell membrane</location>
        <topology evidence="1 6">Multi-pass membrane protein</topology>
    </subcellularLocation>
</comment>
<comment type="similarity">
    <text evidence="6">Belongs to the TVP38/TMEM64 family.</text>
</comment>
<dbReference type="Pfam" id="PF09335">
    <property type="entry name" value="VTT_dom"/>
    <property type="match status" value="1"/>
</dbReference>
<dbReference type="PANTHER" id="PTHR12677">
    <property type="entry name" value="GOLGI APPARATUS MEMBRANE PROTEIN TVP38-RELATED"/>
    <property type="match status" value="1"/>
</dbReference>
<proteinExistence type="inferred from homology"/>
<evidence type="ECO:0000256" key="3">
    <source>
        <dbReference type="ARBA" id="ARBA00022692"/>
    </source>
</evidence>
<dbReference type="Proteomes" id="UP000028681">
    <property type="component" value="Chromosome"/>
</dbReference>
<evidence type="ECO:0000256" key="6">
    <source>
        <dbReference type="RuleBase" id="RU366058"/>
    </source>
</evidence>
<keyword evidence="5 6" id="KW-0472">Membrane</keyword>
<gene>
    <name evidence="8" type="ORF">ETEE_0411</name>
</gene>
<feature type="domain" description="VTT" evidence="7">
    <location>
        <begin position="73"/>
        <end position="190"/>
    </location>
</feature>
<evidence type="ECO:0000256" key="2">
    <source>
        <dbReference type="ARBA" id="ARBA00022475"/>
    </source>
</evidence>
<dbReference type="GO" id="GO:0005886">
    <property type="term" value="C:plasma membrane"/>
    <property type="evidence" value="ECO:0007669"/>
    <property type="project" value="UniProtKB-SubCell"/>
</dbReference>
<dbReference type="RefSeq" id="WP_225865100.1">
    <property type="nucleotide sequence ID" value="NZ_CP006664.1"/>
</dbReference>
<evidence type="ECO:0000256" key="1">
    <source>
        <dbReference type="ARBA" id="ARBA00004651"/>
    </source>
</evidence>
<dbReference type="InterPro" id="IPR015414">
    <property type="entry name" value="TMEM64"/>
</dbReference>
<evidence type="ECO:0000256" key="5">
    <source>
        <dbReference type="ARBA" id="ARBA00023136"/>
    </source>
</evidence>
<evidence type="ECO:0000313" key="8">
    <source>
        <dbReference type="EMBL" id="AIJ06889.1"/>
    </source>
</evidence>
<feature type="transmembrane region" description="Helical" evidence="6">
    <location>
        <begin position="7"/>
        <end position="26"/>
    </location>
</feature>
<keyword evidence="3 6" id="KW-0812">Transmembrane</keyword>
<dbReference type="InterPro" id="IPR032816">
    <property type="entry name" value="VTT_dom"/>
</dbReference>
<dbReference type="KEGG" id="ete:ETEE_0411"/>
<organism evidence="8 9">
    <name type="scientific">Edwardsiella anguillarum ET080813</name>
    <dbReference type="NCBI Taxonomy" id="667120"/>
    <lineage>
        <taxon>Bacteria</taxon>
        <taxon>Pseudomonadati</taxon>
        <taxon>Pseudomonadota</taxon>
        <taxon>Gammaproteobacteria</taxon>
        <taxon>Enterobacterales</taxon>
        <taxon>Hafniaceae</taxon>
        <taxon>Edwardsiella</taxon>
    </lineage>
</organism>
<keyword evidence="4 6" id="KW-1133">Transmembrane helix</keyword>
<feature type="transmembrane region" description="Helical" evidence="6">
    <location>
        <begin position="194"/>
        <end position="216"/>
    </location>
</feature>
<dbReference type="GeneID" id="33938186"/>
<accession>A0A076LME8</accession>
<reference evidence="8 9" key="1">
    <citation type="journal article" date="2012" name="PLoS ONE">
        <title>Edwardsiella comparative phylogenomics reveal the new intra/inter-species taxonomic relationships, virulence evolution and niche adaptation mechanisms.</title>
        <authorList>
            <person name="Yang M."/>
            <person name="Lv Y."/>
            <person name="Xiao J."/>
            <person name="Wu H."/>
            <person name="Zheng H."/>
            <person name="Liu Q."/>
            <person name="Zhang Y."/>
            <person name="Wang Q."/>
        </authorList>
    </citation>
    <scope>NUCLEOTIDE SEQUENCE [LARGE SCALE GENOMIC DNA]</scope>
    <source>
        <strain evidence="9">080813</strain>
    </source>
</reference>
<evidence type="ECO:0000313" key="9">
    <source>
        <dbReference type="Proteomes" id="UP000028681"/>
    </source>
</evidence>
<name>A0A076LME8_9GAMM</name>